<sequence length="157" mass="17789">MKVRTSAKALIVQNNKVLLVKMRDDRGIYYIMPGGGQEHGETLPQTLRRECLEELGMDVHIGSLLFVREYIGKNHENALLHNDIHQVEFIFSCRPASLPSAPAEPDNGQIGSGWLDIANLSNYRLYPKQLLSILENKWHTLENKNGEDFPAYVGDMN</sequence>
<evidence type="ECO:0000259" key="3">
    <source>
        <dbReference type="PROSITE" id="PS51462"/>
    </source>
</evidence>
<dbReference type="RefSeq" id="WP_043064751.1">
    <property type="nucleotide sequence ID" value="NZ_BJOA01000051.1"/>
</dbReference>
<comment type="cofactor">
    <cofactor evidence="1">
        <name>Mg(2+)</name>
        <dbReference type="ChEBI" id="CHEBI:18420"/>
    </cofactor>
</comment>
<dbReference type="Gene3D" id="3.90.79.10">
    <property type="entry name" value="Nucleoside Triphosphate Pyrophosphohydrolase"/>
    <property type="match status" value="1"/>
</dbReference>
<dbReference type="OrthoDB" id="65827at2"/>
<dbReference type="Proteomes" id="UP000182836">
    <property type="component" value="Unassembled WGS sequence"/>
</dbReference>
<protein>
    <submittedName>
        <fullName evidence="5">ADP-ribose pyrophosphatase YjhB, NUDIX family</fullName>
    </submittedName>
</protein>
<dbReference type="PANTHER" id="PTHR43046:SF14">
    <property type="entry name" value="MUTT_NUDIX FAMILY PROTEIN"/>
    <property type="match status" value="1"/>
</dbReference>
<evidence type="ECO:0000313" key="4">
    <source>
        <dbReference type="EMBL" id="KON97367.1"/>
    </source>
</evidence>
<dbReference type="PATRIC" id="fig|47500.12.peg.6096"/>
<dbReference type="SUPFAM" id="SSF55811">
    <property type="entry name" value="Nudix"/>
    <property type="match status" value="1"/>
</dbReference>
<keyword evidence="2" id="KW-0378">Hydrolase</keyword>
<dbReference type="STRING" id="47500.AF333_19710"/>
<dbReference type="Pfam" id="PF00293">
    <property type="entry name" value="NUDIX"/>
    <property type="match status" value="1"/>
</dbReference>
<feature type="domain" description="Nudix hydrolase" evidence="3">
    <location>
        <begin position="1"/>
        <end position="137"/>
    </location>
</feature>
<accession>A0A0D1XUK1</accession>
<dbReference type="PROSITE" id="PS51462">
    <property type="entry name" value="NUDIX"/>
    <property type="match status" value="1"/>
</dbReference>
<dbReference type="AlphaFoldDB" id="A0A0D1XUK1"/>
<dbReference type="GeneID" id="42307382"/>
<organism evidence="4 6">
    <name type="scientific">Aneurinibacillus migulanus</name>
    <name type="common">Bacillus migulanus</name>
    <dbReference type="NCBI Taxonomy" id="47500"/>
    <lineage>
        <taxon>Bacteria</taxon>
        <taxon>Bacillati</taxon>
        <taxon>Bacillota</taxon>
        <taxon>Bacilli</taxon>
        <taxon>Bacillales</taxon>
        <taxon>Paenibacillaceae</taxon>
        <taxon>Aneurinibacillus group</taxon>
        <taxon>Aneurinibacillus</taxon>
    </lineage>
</organism>
<evidence type="ECO:0000313" key="6">
    <source>
        <dbReference type="Proteomes" id="UP000037269"/>
    </source>
</evidence>
<proteinExistence type="predicted"/>
<reference evidence="5 7" key="2">
    <citation type="submission" date="2016-10" db="EMBL/GenBank/DDBJ databases">
        <authorList>
            <person name="de Groot N.N."/>
        </authorList>
    </citation>
    <scope>NUCLEOTIDE SEQUENCE [LARGE SCALE GENOMIC DNA]</scope>
    <source>
        <strain evidence="5 7">DSM 2895</strain>
    </source>
</reference>
<dbReference type="InterPro" id="IPR015797">
    <property type="entry name" value="NUDIX_hydrolase-like_dom_sf"/>
</dbReference>
<dbReference type="InterPro" id="IPR000086">
    <property type="entry name" value="NUDIX_hydrolase_dom"/>
</dbReference>
<dbReference type="GO" id="GO:0016787">
    <property type="term" value="F:hydrolase activity"/>
    <property type="evidence" value="ECO:0007669"/>
    <property type="project" value="UniProtKB-KW"/>
</dbReference>
<dbReference type="EMBL" id="FNED01000010">
    <property type="protein sequence ID" value="SDJ00391.1"/>
    <property type="molecule type" value="Genomic_DNA"/>
</dbReference>
<keyword evidence="6" id="KW-1185">Reference proteome</keyword>
<gene>
    <name evidence="4" type="ORF">AF333_19710</name>
    <name evidence="5" type="ORF">SAMN04487909_11088</name>
</gene>
<evidence type="ECO:0000313" key="7">
    <source>
        <dbReference type="Proteomes" id="UP000182836"/>
    </source>
</evidence>
<dbReference type="PANTHER" id="PTHR43046">
    <property type="entry name" value="GDP-MANNOSE MANNOSYL HYDROLASE"/>
    <property type="match status" value="1"/>
</dbReference>
<reference evidence="4 6" key="1">
    <citation type="submission" date="2015-07" db="EMBL/GenBank/DDBJ databases">
        <title>Fjat-14205 dsm 2895.</title>
        <authorList>
            <person name="Liu B."/>
            <person name="Wang J."/>
            <person name="Zhu Y."/>
            <person name="Liu G."/>
            <person name="Chen Q."/>
            <person name="Chen Z."/>
            <person name="Lan J."/>
            <person name="Che J."/>
            <person name="Ge C."/>
            <person name="Shi H."/>
            <person name="Pan Z."/>
            <person name="Liu X."/>
        </authorList>
    </citation>
    <scope>NUCLEOTIDE SEQUENCE [LARGE SCALE GENOMIC DNA]</scope>
    <source>
        <strain evidence="4 6">DSM 2895</strain>
    </source>
</reference>
<dbReference type="Proteomes" id="UP000037269">
    <property type="component" value="Unassembled WGS sequence"/>
</dbReference>
<name>A0A0D1XUK1_ANEMI</name>
<evidence type="ECO:0000256" key="2">
    <source>
        <dbReference type="ARBA" id="ARBA00022801"/>
    </source>
</evidence>
<evidence type="ECO:0000313" key="5">
    <source>
        <dbReference type="EMBL" id="SDJ00391.1"/>
    </source>
</evidence>
<dbReference type="EMBL" id="LGUG01000004">
    <property type="protein sequence ID" value="KON97367.1"/>
    <property type="molecule type" value="Genomic_DNA"/>
</dbReference>
<evidence type="ECO:0000256" key="1">
    <source>
        <dbReference type="ARBA" id="ARBA00001946"/>
    </source>
</evidence>
<dbReference type="CDD" id="cd18880">
    <property type="entry name" value="NUDIX_ADPRase"/>
    <property type="match status" value="1"/>
</dbReference>